<dbReference type="GO" id="GO:0008270">
    <property type="term" value="F:zinc ion binding"/>
    <property type="evidence" value="ECO:0007669"/>
    <property type="project" value="UniProtKB-KW"/>
</dbReference>
<dbReference type="PROSITE" id="PS50158">
    <property type="entry name" value="ZF_CCHC"/>
    <property type="match status" value="1"/>
</dbReference>
<proteinExistence type="predicted"/>
<evidence type="ECO:0000259" key="4">
    <source>
        <dbReference type="PROSITE" id="PS50158"/>
    </source>
</evidence>
<dbReference type="EMBL" id="LBBL01000485">
    <property type="protein sequence ID" value="KKF92254.1"/>
    <property type="molecule type" value="Genomic_DNA"/>
</dbReference>
<keyword evidence="1" id="KW-0863">Zinc-finger</keyword>
<feature type="coiled-coil region" evidence="2">
    <location>
        <begin position="85"/>
        <end position="112"/>
    </location>
</feature>
<evidence type="ECO:0000256" key="2">
    <source>
        <dbReference type="SAM" id="Coils"/>
    </source>
</evidence>
<dbReference type="SUPFAM" id="SSF57756">
    <property type="entry name" value="Retrovirus zinc finger-like domains"/>
    <property type="match status" value="1"/>
</dbReference>
<accession>A0A0F8D809</accession>
<name>A0A0F8D809_CERFI</name>
<dbReference type="SMART" id="SM00343">
    <property type="entry name" value="ZnF_C2HC"/>
    <property type="match status" value="1"/>
</dbReference>
<dbReference type="Gene3D" id="4.10.60.10">
    <property type="entry name" value="Zinc finger, CCHC-type"/>
    <property type="match status" value="1"/>
</dbReference>
<dbReference type="Proteomes" id="UP000034841">
    <property type="component" value="Unassembled WGS sequence"/>
</dbReference>
<evidence type="ECO:0000313" key="6">
    <source>
        <dbReference type="Proteomes" id="UP000034841"/>
    </source>
</evidence>
<dbReference type="InterPro" id="IPR036875">
    <property type="entry name" value="Znf_CCHC_sf"/>
</dbReference>
<keyword evidence="1" id="KW-0862">Zinc</keyword>
<feature type="compositionally biased region" description="Polar residues" evidence="3">
    <location>
        <begin position="148"/>
        <end position="157"/>
    </location>
</feature>
<evidence type="ECO:0000313" key="5">
    <source>
        <dbReference type="EMBL" id="KKF92254.1"/>
    </source>
</evidence>
<keyword evidence="2" id="KW-0175">Coiled coil</keyword>
<dbReference type="GO" id="GO:0003676">
    <property type="term" value="F:nucleic acid binding"/>
    <property type="evidence" value="ECO:0007669"/>
    <property type="project" value="InterPro"/>
</dbReference>
<sequence length="157" mass="18647">MATKSTVKEAYELPKKISEPDKVDEEFERLGKIFRTELRKDMNMLQNWYYHKMMFLQFYTEKELSEDMVLKMFLIGLPKEYREVAKDCHREKLKAEEAVKRLQQKAAMTRCKLKLKCFNCNKGGHKAADCWSKKKTSPDQKAQMVIQDAQQRNPRDS</sequence>
<organism evidence="5 6">
    <name type="scientific">Ceratocystis fimbriata f. sp. platani</name>
    <dbReference type="NCBI Taxonomy" id="88771"/>
    <lineage>
        <taxon>Eukaryota</taxon>
        <taxon>Fungi</taxon>
        <taxon>Dikarya</taxon>
        <taxon>Ascomycota</taxon>
        <taxon>Pezizomycotina</taxon>
        <taxon>Sordariomycetes</taxon>
        <taxon>Hypocreomycetidae</taxon>
        <taxon>Microascales</taxon>
        <taxon>Ceratocystidaceae</taxon>
        <taxon>Ceratocystis</taxon>
    </lineage>
</organism>
<dbReference type="AlphaFoldDB" id="A0A0F8D809"/>
<feature type="domain" description="CCHC-type" evidence="4">
    <location>
        <begin position="116"/>
        <end position="130"/>
    </location>
</feature>
<evidence type="ECO:0000256" key="3">
    <source>
        <dbReference type="SAM" id="MobiDB-lite"/>
    </source>
</evidence>
<feature type="region of interest" description="Disordered" evidence="3">
    <location>
        <begin position="131"/>
        <end position="157"/>
    </location>
</feature>
<protein>
    <recommendedName>
        <fullName evidence="4">CCHC-type domain-containing protein</fullName>
    </recommendedName>
</protein>
<dbReference type="InterPro" id="IPR001878">
    <property type="entry name" value="Znf_CCHC"/>
</dbReference>
<keyword evidence="6" id="KW-1185">Reference proteome</keyword>
<reference evidence="5 6" key="1">
    <citation type="submission" date="2015-04" db="EMBL/GenBank/DDBJ databases">
        <title>Genome sequence of Ceratocystis platani, a major pathogen of plane trees.</title>
        <authorList>
            <person name="Belbahri L."/>
        </authorList>
    </citation>
    <scope>NUCLEOTIDE SEQUENCE [LARGE SCALE GENOMIC DNA]</scope>
    <source>
        <strain evidence="5 6">CFO</strain>
    </source>
</reference>
<evidence type="ECO:0000256" key="1">
    <source>
        <dbReference type="PROSITE-ProRule" id="PRU00047"/>
    </source>
</evidence>
<comment type="caution">
    <text evidence="5">The sequence shown here is derived from an EMBL/GenBank/DDBJ whole genome shotgun (WGS) entry which is preliminary data.</text>
</comment>
<gene>
    <name evidence="5" type="ORF">CFO_g5392</name>
</gene>
<keyword evidence="1" id="KW-0479">Metal-binding</keyword>